<evidence type="ECO:0008006" key="3">
    <source>
        <dbReference type="Google" id="ProtNLM"/>
    </source>
</evidence>
<accession>A0A8H7T070</accession>
<dbReference type="PANTHER" id="PTHR24148:SF64">
    <property type="entry name" value="HETEROKARYON INCOMPATIBILITY DOMAIN-CONTAINING PROTEIN"/>
    <property type="match status" value="1"/>
</dbReference>
<name>A0A8H7T070_9HELO</name>
<organism evidence="1 2">
    <name type="scientific">Cadophora malorum</name>
    <dbReference type="NCBI Taxonomy" id="108018"/>
    <lineage>
        <taxon>Eukaryota</taxon>
        <taxon>Fungi</taxon>
        <taxon>Dikarya</taxon>
        <taxon>Ascomycota</taxon>
        <taxon>Pezizomycotina</taxon>
        <taxon>Leotiomycetes</taxon>
        <taxon>Helotiales</taxon>
        <taxon>Ploettnerulaceae</taxon>
        <taxon>Cadophora</taxon>
    </lineage>
</organism>
<proteinExistence type="predicted"/>
<dbReference type="AlphaFoldDB" id="A0A8H7T070"/>
<sequence>MPPGPLYESFAKAHIMETQSLEILHFAGCGDSRTQIIQSSEDGLTINVGQLADDIRSWAPDWRIRSRPVPFSPLLKREASDGFSATASRSDFNFGEEEGVLHVRALEVDKIVCCGLPFSDELRTNFNSQDVIFHTWFELAKQVLIRKDAIEAMVASTLIADRKIQPHYGTRYSIEPPNVISAFQQWSYTWLGTRTPEHITHRGYNDIPTDELEEPALYARWASEICRNRTFFVTKQGLCGLGSLHVKPGLDIYYIHGLKTPFVVQNPLENGKRLLYGECFVYGLMERKVKWSEEDVFLTIC</sequence>
<dbReference type="InterPro" id="IPR052895">
    <property type="entry name" value="HetReg/Transcr_Mod"/>
</dbReference>
<dbReference type="Proteomes" id="UP000664132">
    <property type="component" value="Unassembled WGS sequence"/>
</dbReference>
<evidence type="ECO:0000313" key="1">
    <source>
        <dbReference type="EMBL" id="KAG4412774.1"/>
    </source>
</evidence>
<comment type="caution">
    <text evidence="1">The sequence shown here is derived from an EMBL/GenBank/DDBJ whole genome shotgun (WGS) entry which is preliminary data.</text>
</comment>
<protein>
    <recommendedName>
        <fullName evidence="3">Heterokaryon incompatibility domain-containing protein</fullName>
    </recommendedName>
</protein>
<dbReference type="PANTHER" id="PTHR24148">
    <property type="entry name" value="ANKYRIN REPEAT DOMAIN-CONTAINING PROTEIN 39 HOMOLOG-RELATED"/>
    <property type="match status" value="1"/>
</dbReference>
<evidence type="ECO:0000313" key="2">
    <source>
        <dbReference type="Proteomes" id="UP000664132"/>
    </source>
</evidence>
<dbReference type="EMBL" id="JAFJYH010000355">
    <property type="protein sequence ID" value="KAG4412774.1"/>
    <property type="molecule type" value="Genomic_DNA"/>
</dbReference>
<keyword evidence="2" id="KW-1185">Reference proteome</keyword>
<reference evidence="1" key="1">
    <citation type="submission" date="2021-02" db="EMBL/GenBank/DDBJ databases">
        <title>Genome sequence Cadophora malorum strain M34.</title>
        <authorList>
            <person name="Stefanovic E."/>
            <person name="Vu D."/>
            <person name="Scully C."/>
            <person name="Dijksterhuis J."/>
            <person name="Roader J."/>
            <person name="Houbraken J."/>
        </authorList>
    </citation>
    <scope>NUCLEOTIDE SEQUENCE</scope>
    <source>
        <strain evidence="1">M34</strain>
    </source>
</reference>
<gene>
    <name evidence="1" type="ORF">IFR04_014089</name>
</gene>
<dbReference type="OrthoDB" id="2157530at2759"/>